<keyword evidence="1" id="KW-0812">Transmembrane</keyword>
<feature type="transmembrane region" description="Helical" evidence="1">
    <location>
        <begin position="168"/>
        <end position="186"/>
    </location>
</feature>
<keyword evidence="1" id="KW-1133">Transmembrane helix</keyword>
<evidence type="ECO:0000256" key="1">
    <source>
        <dbReference type="SAM" id="Phobius"/>
    </source>
</evidence>
<organism evidence="2 3">
    <name type="scientific">Blautia hominis</name>
    <dbReference type="NCBI Taxonomy" id="2025493"/>
    <lineage>
        <taxon>Bacteria</taxon>
        <taxon>Bacillati</taxon>
        <taxon>Bacillota</taxon>
        <taxon>Clostridia</taxon>
        <taxon>Lachnospirales</taxon>
        <taxon>Lachnospiraceae</taxon>
        <taxon>Blautia</taxon>
    </lineage>
</organism>
<dbReference type="Gene3D" id="1.10.1900.10">
    <property type="entry name" value="c-terminal domain of poly(a) binding protein"/>
    <property type="match status" value="1"/>
</dbReference>
<feature type="transmembrane region" description="Helical" evidence="1">
    <location>
        <begin position="94"/>
        <end position="116"/>
    </location>
</feature>
<keyword evidence="3" id="KW-1185">Reference proteome</keyword>
<accession>A0ABQ0BJI9</accession>
<dbReference type="RefSeq" id="WP_390410266.1">
    <property type="nucleotide sequence ID" value="NZ_BAABYW010000002.1"/>
</dbReference>
<dbReference type="SUPFAM" id="SSF158560">
    <property type="entry name" value="BH3980-like"/>
    <property type="match status" value="1"/>
</dbReference>
<protein>
    <recommendedName>
        <fullName evidence="4">DUF1129 family protein</fullName>
    </recommendedName>
</protein>
<dbReference type="EMBL" id="BAABYW010000002">
    <property type="protein sequence ID" value="GAA6411617.1"/>
    <property type="molecule type" value="Genomic_DNA"/>
</dbReference>
<proteinExistence type="predicted"/>
<gene>
    <name evidence="2" type="ORF">K040078D81_57340</name>
</gene>
<reference evidence="2 3" key="1">
    <citation type="submission" date="2024-04" db="EMBL/GenBank/DDBJ databases">
        <title>Defined microbial consortia suppress multidrug-resistant proinflammatory Enterobacteriaceae via ecological control.</title>
        <authorList>
            <person name="Furuichi M."/>
            <person name="Kawaguchi T."/>
            <person name="Pust M."/>
            <person name="Yasuma K."/>
            <person name="Plichta D."/>
            <person name="Hasegawa N."/>
            <person name="Ohya T."/>
            <person name="Bhattarai S."/>
            <person name="Sasajima S."/>
            <person name="Aoto Y."/>
            <person name="Tuganbaev T."/>
            <person name="Yaginuma M."/>
            <person name="Ueda M."/>
            <person name="Okahashi N."/>
            <person name="Amafuji K."/>
            <person name="Kiridooshi Y."/>
            <person name="Sugita K."/>
            <person name="Strazar M."/>
            <person name="Skelly A."/>
            <person name="Suda W."/>
            <person name="Hattori M."/>
            <person name="Nakamoto N."/>
            <person name="Caballero S."/>
            <person name="Norman J."/>
            <person name="Olle B."/>
            <person name="Tanoue T."/>
            <person name="Arita M."/>
            <person name="Bucci V."/>
            <person name="Atarashi K."/>
            <person name="Xavier R."/>
            <person name="Honda K."/>
        </authorList>
    </citation>
    <scope>NUCLEOTIDE SEQUENCE [LARGE SCALE GENOMIC DNA]</scope>
    <source>
        <strain evidence="3">k04-0078-D8-1</strain>
    </source>
</reference>
<name>A0ABQ0BJI9_9FIRM</name>
<evidence type="ECO:0008006" key="4">
    <source>
        <dbReference type="Google" id="ProtNLM"/>
    </source>
</evidence>
<comment type="caution">
    <text evidence="2">The sequence shown here is derived from an EMBL/GenBank/DDBJ whole genome shotgun (WGS) entry which is preliminary data.</text>
</comment>
<feature type="transmembrane region" description="Helical" evidence="1">
    <location>
        <begin position="192"/>
        <end position="209"/>
    </location>
</feature>
<feature type="transmembrane region" description="Helical" evidence="1">
    <location>
        <begin position="136"/>
        <end position="153"/>
    </location>
</feature>
<sequence>MSRQTKQLMKENNDLALQLHEGDNRILTDIVVYIRGADISAYRQELVRRDITQMILDGEQRGDTAEDIIGGDYKTFCDNVLMEVPRLTSAEKSISFLGTICAASAVLLTVRLLFALTDTLKENNTWPDIPITTGNIISTFLILCAAILIYNFITKNSFNARFLGSKKIPVLCILILVICICTDLFLNTVILTIHAVPLLLTIVALYILYKITDIIN</sequence>
<evidence type="ECO:0000313" key="2">
    <source>
        <dbReference type="EMBL" id="GAA6411617.1"/>
    </source>
</evidence>
<evidence type="ECO:0000313" key="3">
    <source>
        <dbReference type="Proteomes" id="UP001600943"/>
    </source>
</evidence>
<keyword evidence="1" id="KW-0472">Membrane</keyword>
<dbReference type="Proteomes" id="UP001600943">
    <property type="component" value="Unassembled WGS sequence"/>
</dbReference>